<organism evidence="1 3">
    <name type="scientific">Zunongwangia endophytica</name>
    <dbReference type="NCBI Taxonomy" id="1808945"/>
    <lineage>
        <taxon>Bacteria</taxon>
        <taxon>Pseudomonadati</taxon>
        <taxon>Bacteroidota</taxon>
        <taxon>Flavobacteriia</taxon>
        <taxon>Flavobacteriales</taxon>
        <taxon>Flavobacteriaceae</taxon>
        <taxon>Zunongwangia</taxon>
    </lineage>
</organism>
<accession>A0ABV8HBA1</accession>
<protein>
    <submittedName>
        <fullName evidence="1">Uncharacterized protein</fullName>
    </submittedName>
</protein>
<dbReference type="EMBL" id="JBHSAS010000011">
    <property type="protein sequence ID" value="MFC4028578.1"/>
    <property type="molecule type" value="Genomic_DNA"/>
</dbReference>
<keyword evidence="3" id="KW-1185">Reference proteome</keyword>
<evidence type="ECO:0000313" key="1">
    <source>
        <dbReference type="EMBL" id="MFC4028273.1"/>
    </source>
</evidence>
<dbReference type="Proteomes" id="UP001595793">
    <property type="component" value="Unassembled WGS sequence"/>
</dbReference>
<reference evidence="3" key="2">
    <citation type="journal article" date="2019" name="Int. J. Syst. Evol. Microbiol.">
        <title>The Global Catalogue of Microorganisms (GCM) 10K type strain sequencing project: providing services to taxonomists for standard genome sequencing and annotation.</title>
        <authorList>
            <consortium name="The Broad Institute Genomics Platform"/>
            <consortium name="The Broad Institute Genome Sequencing Center for Infectious Disease"/>
            <person name="Wu L."/>
            <person name="Ma J."/>
        </authorList>
    </citation>
    <scope>NUCLEOTIDE SEQUENCE [LARGE SCALE GENOMIC DNA]</scope>
    <source>
        <strain evidence="3">CECT 9128</strain>
    </source>
</reference>
<reference evidence="1" key="3">
    <citation type="submission" date="2024-09" db="EMBL/GenBank/DDBJ databases">
        <authorList>
            <person name="Sun Q."/>
            <person name="Mori K."/>
        </authorList>
    </citation>
    <scope>NUCLEOTIDE SEQUENCE</scope>
    <source>
        <strain evidence="1">CECT 9128</strain>
    </source>
</reference>
<dbReference type="EMBL" id="JBHSAS010000006">
    <property type="protein sequence ID" value="MFC4028273.1"/>
    <property type="molecule type" value="Genomic_DNA"/>
</dbReference>
<name>A0ABV8HBA1_9FLAO</name>
<gene>
    <name evidence="1" type="ORF">ACFOS1_12700</name>
    <name evidence="2" type="ORF">ACFOS1_14265</name>
</gene>
<proteinExistence type="predicted"/>
<evidence type="ECO:0000313" key="3">
    <source>
        <dbReference type="Proteomes" id="UP001595793"/>
    </source>
</evidence>
<sequence length="80" mass="9000">MISEEKKAVLDTINFPVNYEKNGQSIKDANGLFVCDVRGWSKIQFMDKAEERHDAIGSIIAELLNDLQTTENSILTKSNI</sequence>
<evidence type="ECO:0000313" key="2">
    <source>
        <dbReference type="EMBL" id="MFC4028578.1"/>
    </source>
</evidence>
<comment type="caution">
    <text evidence="1">The sequence shown here is derived from an EMBL/GenBank/DDBJ whole genome shotgun (WGS) entry which is preliminary data.</text>
</comment>
<reference evidence="1" key="1">
    <citation type="journal article" date="2014" name="Int. J. Syst. Evol. Microbiol.">
        <title>Complete genome of a new Firmicutes species belonging to the dominant human colonic microbiota ('Ruminococcus bicirculans') reveals two chromosomes and a selective capacity to utilize plant glucans.</title>
        <authorList>
            <consortium name="NISC Comparative Sequencing Program"/>
            <person name="Wegmann U."/>
            <person name="Louis P."/>
            <person name="Goesmann A."/>
            <person name="Henrissat B."/>
            <person name="Duncan S.H."/>
            <person name="Flint H.J."/>
        </authorList>
    </citation>
    <scope>NUCLEOTIDE SEQUENCE</scope>
    <source>
        <strain evidence="1">CECT 9128</strain>
    </source>
</reference>
<dbReference type="RefSeq" id="WP_290230959.1">
    <property type="nucleotide sequence ID" value="NZ_JAUFPZ010000002.1"/>
</dbReference>